<gene>
    <name evidence="1" type="ORF">METSCH_B10610</name>
</gene>
<evidence type="ECO:0000313" key="2">
    <source>
        <dbReference type="Proteomes" id="UP000292447"/>
    </source>
</evidence>
<organism evidence="1 2">
    <name type="scientific">Metschnikowia aff. pulcherrima</name>
    <dbReference type="NCBI Taxonomy" id="2163413"/>
    <lineage>
        <taxon>Eukaryota</taxon>
        <taxon>Fungi</taxon>
        <taxon>Dikarya</taxon>
        <taxon>Ascomycota</taxon>
        <taxon>Saccharomycotina</taxon>
        <taxon>Pichiomycetes</taxon>
        <taxon>Metschnikowiaceae</taxon>
        <taxon>Metschnikowia</taxon>
    </lineage>
</organism>
<dbReference type="AlphaFoldDB" id="A0A4P6XP92"/>
<dbReference type="STRING" id="2163413.A0A4P6XP92"/>
<name>A0A4P6XP92_9ASCO</name>
<proteinExistence type="predicted"/>
<reference evidence="2" key="1">
    <citation type="submission" date="2019-03" db="EMBL/GenBank/DDBJ databases">
        <title>Snf2 controls pulcherriminic acid biosynthesis and connects pigmentation and antifungal activity of the yeast Metschnikowia pulcherrima.</title>
        <authorList>
            <person name="Gore-Lloyd D."/>
            <person name="Sumann I."/>
            <person name="Brachmann A.O."/>
            <person name="Schneeberger K."/>
            <person name="Ortiz-Merino R.A."/>
            <person name="Moreno-Beltran M."/>
            <person name="Schlaefli M."/>
            <person name="Kirner P."/>
            <person name="Santos Kron A."/>
            <person name="Wolfe K.H."/>
            <person name="Piel J."/>
            <person name="Ahrens C.H."/>
            <person name="Henk D."/>
            <person name="Freimoser F.M."/>
        </authorList>
    </citation>
    <scope>NUCLEOTIDE SEQUENCE [LARGE SCALE GENOMIC DNA]</scope>
    <source>
        <strain evidence="2">APC 1.2</strain>
    </source>
</reference>
<sequence length="325" mass="36281">MFKAAMRGSEEDWWFKFQNDDPPRSYAPAENRADDSKRTMVKRFLHSLVYKVRERADPPRGTGFTLKATKLMIGKPQLQPLQAAPLSRSQMTKLLRLCALLARFSLFDRPVASESSKRVVCISGLANLNSMASTVALVCGGPLEKIEYHDGAAPSVDIHFLRPDSARRFYDWAGRTSLLAMNGYTLSVDWAAPPLGMTCHAPLALFVVEEVETVKASRVIVLTKAVTKRLAANANSKGYPDARDHFSPELCIERVKWDFVQFGGIVEVTPMVLLKLSFSIQYTDIRSAILAMHTLAQRGSGLNKKYGDYSARYARDVTCRPCLEL</sequence>
<keyword evidence="2" id="KW-1185">Reference proteome</keyword>
<dbReference type="EMBL" id="CP034457">
    <property type="protein sequence ID" value="QBM87848.1"/>
    <property type="molecule type" value="Genomic_DNA"/>
</dbReference>
<accession>A0A4P6XP92</accession>
<dbReference type="Proteomes" id="UP000292447">
    <property type="component" value="Chromosome II"/>
</dbReference>
<protein>
    <submittedName>
        <fullName evidence="1">Uncharacterized protein</fullName>
    </submittedName>
</protein>
<evidence type="ECO:0000313" key="1">
    <source>
        <dbReference type="EMBL" id="QBM87848.1"/>
    </source>
</evidence>